<dbReference type="RefSeq" id="WP_138641637.1">
    <property type="nucleotide sequence ID" value="NZ_VCKZ01000503.1"/>
</dbReference>
<evidence type="ECO:0000313" key="5">
    <source>
        <dbReference type="Proteomes" id="UP000305238"/>
    </source>
</evidence>
<dbReference type="Gene3D" id="2.120.10.30">
    <property type="entry name" value="TolB, C-terminal domain"/>
    <property type="match status" value="1"/>
</dbReference>
<proteinExistence type="predicted"/>
<feature type="domain" description="BPP" evidence="3">
    <location>
        <begin position="31"/>
        <end position="106"/>
    </location>
</feature>
<feature type="compositionally biased region" description="Low complexity" evidence="1">
    <location>
        <begin position="56"/>
        <end position="65"/>
    </location>
</feature>
<accession>A0A5S4G2R5</accession>
<organism evidence="4 5">
    <name type="scientific">Actinomadura geliboluensis</name>
    <dbReference type="NCBI Taxonomy" id="882440"/>
    <lineage>
        <taxon>Bacteria</taxon>
        <taxon>Bacillati</taxon>
        <taxon>Actinomycetota</taxon>
        <taxon>Actinomycetes</taxon>
        <taxon>Streptosporangiales</taxon>
        <taxon>Thermomonosporaceae</taxon>
        <taxon>Actinomadura</taxon>
    </lineage>
</organism>
<dbReference type="GO" id="GO:0016158">
    <property type="term" value="F:inositol hexakisphosphate 3-phosphatase activity"/>
    <property type="evidence" value="ECO:0007669"/>
    <property type="project" value="InterPro"/>
</dbReference>
<comment type="caution">
    <text evidence="4">The sequence shown here is derived from an EMBL/GenBank/DDBJ whole genome shotgun (WGS) entry which is preliminary data.</text>
</comment>
<dbReference type="PROSITE" id="PS51662">
    <property type="entry name" value="BP_PHYTASE"/>
    <property type="match status" value="1"/>
</dbReference>
<keyword evidence="2" id="KW-0732">Signal</keyword>
<dbReference type="InterPro" id="IPR011042">
    <property type="entry name" value="6-blade_b-propeller_TolB-like"/>
</dbReference>
<evidence type="ECO:0000256" key="2">
    <source>
        <dbReference type="SAM" id="SignalP"/>
    </source>
</evidence>
<evidence type="ECO:0000256" key="1">
    <source>
        <dbReference type="SAM" id="MobiDB-lite"/>
    </source>
</evidence>
<dbReference type="AlphaFoldDB" id="A0A5S4G2R5"/>
<gene>
    <name evidence="4" type="ORF">ETD96_39690</name>
</gene>
<protein>
    <submittedName>
        <fullName evidence="4">Phytase</fullName>
    </submittedName>
</protein>
<name>A0A5S4G2R5_9ACTN</name>
<dbReference type="InterPro" id="IPR003431">
    <property type="entry name" value="B-propeller_Phytase"/>
</dbReference>
<evidence type="ECO:0000259" key="3">
    <source>
        <dbReference type="PROSITE" id="PS51662"/>
    </source>
</evidence>
<feature type="region of interest" description="Disordered" evidence="1">
    <location>
        <begin position="48"/>
        <end position="68"/>
    </location>
</feature>
<dbReference type="EMBL" id="VCKZ01000503">
    <property type="protein sequence ID" value="TMR27246.1"/>
    <property type="molecule type" value="Genomic_DNA"/>
</dbReference>
<evidence type="ECO:0000313" key="4">
    <source>
        <dbReference type="EMBL" id="TMR27246.1"/>
    </source>
</evidence>
<feature type="signal peptide" evidence="2">
    <location>
        <begin position="1"/>
        <end position="33"/>
    </location>
</feature>
<dbReference type="Proteomes" id="UP000305238">
    <property type="component" value="Unassembled WGS sequence"/>
</dbReference>
<feature type="chain" id="PRO_5038962385" evidence="2">
    <location>
        <begin position="34"/>
        <end position="106"/>
    </location>
</feature>
<keyword evidence="5" id="KW-1185">Reference proteome</keyword>
<dbReference type="SUPFAM" id="SSF50956">
    <property type="entry name" value="Thermostable phytase (3-phytase)"/>
    <property type="match status" value="1"/>
</dbReference>
<feature type="non-terminal residue" evidence="4">
    <location>
        <position position="106"/>
    </location>
</feature>
<sequence length="106" mass="10664">MHLRPTPKGVRLAAAATTAALAAAVLSAAPAAADGDELAQVRAALETPPNYDDEAGGNANADDPAIWSHPSDRAGDLVVATLKEGGLVVYDAAGRETQRIAAPTPP</sequence>
<reference evidence="4 5" key="1">
    <citation type="submission" date="2019-05" db="EMBL/GenBank/DDBJ databases">
        <title>Draft genome sequence of Actinomadura geliboluensis A8036.</title>
        <authorList>
            <person name="Saricaoglu S."/>
            <person name="Isik K."/>
        </authorList>
    </citation>
    <scope>NUCLEOTIDE SEQUENCE [LARGE SCALE GENOMIC DNA]</scope>
    <source>
        <strain evidence="4 5">A8036</strain>
    </source>
</reference>
<dbReference type="Pfam" id="PF02333">
    <property type="entry name" value="Phytase"/>
    <property type="match status" value="1"/>
</dbReference>
<dbReference type="OrthoDB" id="8696437at2"/>